<dbReference type="Proteomes" id="UP001159042">
    <property type="component" value="Unassembled WGS sequence"/>
</dbReference>
<sequence length="81" mass="8970">MTIIMSPGETFDVLPVPSLIPLFYYEAQGITAGTGFMLAEHDSTPKLKIVFQALLLWTCRAHLVQHLIKLSESGAHTLPFD</sequence>
<organism evidence="1 2">
    <name type="scientific">Exocentrus adspersus</name>
    <dbReference type="NCBI Taxonomy" id="1586481"/>
    <lineage>
        <taxon>Eukaryota</taxon>
        <taxon>Metazoa</taxon>
        <taxon>Ecdysozoa</taxon>
        <taxon>Arthropoda</taxon>
        <taxon>Hexapoda</taxon>
        <taxon>Insecta</taxon>
        <taxon>Pterygota</taxon>
        <taxon>Neoptera</taxon>
        <taxon>Endopterygota</taxon>
        <taxon>Coleoptera</taxon>
        <taxon>Polyphaga</taxon>
        <taxon>Cucujiformia</taxon>
        <taxon>Chrysomeloidea</taxon>
        <taxon>Cerambycidae</taxon>
        <taxon>Lamiinae</taxon>
        <taxon>Acanthocinini</taxon>
        <taxon>Exocentrus</taxon>
    </lineage>
</organism>
<proteinExistence type="predicted"/>
<evidence type="ECO:0000313" key="1">
    <source>
        <dbReference type="EMBL" id="KAJ8918168.1"/>
    </source>
</evidence>
<accession>A0AAV8VVA8</accession>
<evidence type="ECO:0000313" key="2">
    <source>
        <dbReference type="Proteomes" id="UP001159042"/>
    </source>
</evidence>
<dbReference type="EMBL" id="JANEYG010000028">
    <property type="protein sequence ID" value="KAJ8918168.1"/>
    <property type="molecule type" value="Genomic_DNA"/>
</dbReference>
<comment type="caution">
    <text evidence="1">The sequence shown here is derived from an EMBL/GenBank/DDBJ whole genome shotgun (WGS) entry which is preliminary data.</text>
</comment>
<protein>
    <submittedName>
        <fullName evidence="1">Uncharacterized protein</fullName>
    </submittedName>
</protein>
<gene>
    <name evidence="1" type="ORF">NQ315_011626</name>
</gene>
<name>A0AAV8VVA8_9CUCU</name>
<reference evidence="1 2" key="1">
    <citation type="journal article" date="2023" name="Insect Mol. Biol.">
        <title>Genome sequencing provides insights into the evolution of gene families encoding plant cell wall-degrading enzymes in longhorned beetles.</title>
        <authorList>
            <person name="Shin N.R."/>
            <person name="Okamura Y."/>
            <person name="Kirsch R."/>
            <person name="Pauchet Y."/>
        </authorList>
    </citation>
    <scope>NUCLEOTIDE SEQUENCE [LARGE SCALE GENOMIC DNA]</scope>
    <source>
        <strain evidence="1">EAD_L_NR</strain>
    </source>
</reference>
<dbReference type="AlphaFoldDB" id="A0AAV8VVA8"/>
<keyword evidence="2" id="KW-1185">Reference proteome</keyword>